<dbReference type="PRINTS" id="PR00237">
    <property type="entry name" value="GPCRRHODOPSN"/>
</dbReference>
<evidence type="ECO:0000256" key="3">
    <source>
        <dbReference type="ARBA" id="ARBA00022692"/>
    </source>
</evidence>
<dbReference type="Gene3D" id="1.20.1070.10">
    <property type="entry name" value="Rhodopsin 7-helix transmembrane proteins"/>
    <property type="match status" value="1"/>
</dbReference>
<evidence type="ECO:0000256" key="6">
    <source>
        <dbReference type="ARBA" id="ARBA00023136"/>
    </source>
</evidence>
<reference evidence="12" key="1">
    <citation type="submission" date="2017-01" db="EMBL/GenBank/DDBJ databases">
        <title>Comparative genomics of anhydrobiosis in the tardigrade Hypsibius dujardini.</title>
        <authorList>
            <person name="Yoshida Y."/>
            <person name="Koutsovoulos G."/>
            <person name="Laetsch D."/>
            <person name="Stevens L."/>
            <person name="Kumar S."/>
            <person name="Horikawa D."/>
            <person name="Ishino K."/>
            <person name="Komine S."/>
            <person name="Tomita M."/>
            <person name="Blaxter M."/>
            <person name="Arakawa K."/>
        </authorList>
    </citation>
    <scope>NUCLEOTIDE SEQUENCE [LARGE SCALE GENOMIC DNA]</scope>
    <source>
        <strain evidence="12">Z151</strain>
    </source>
</reference>
<feature type="transmembrane region" description="Helical" evidence="9">
    <location>
        <begin position="155"/>
        <end position="176"/>
    </location>
</feature>
<keyword evidence="5" id="KW-0297">G-protein coupled receptor</keyword>
<dbReference type="OrthoDB" id="6021389at2759"/>
<gene>
    <name evidence="11" type="ORF">BV898_10042</name>
</gene>
<dbReference type="SUPFAM" id="SSF81321">
    <property type="entry name" value="Family A G protein-coupled receptor-like"/>
    <property type="match status" value="1"/>
</dbReference>
<comment type="caution">
    <text evidence="11">The sequence shown here is derived from an EMBL/GenBank/DDBJ whole genome shotgun (WGS) entry which is preliminary data.</text>
</comment>
<dbReference type="PANTHER" id="PTHR24247">
    <property type="entry name" value="5-HYDROXYTRYPTAMINE RECEPTOR"/>
    <property type="match status" value="1"/>
</dbReference>
<dbReference type="Proteomes" id="UP000192578">
    <property type="component" value="Unassembled WGS sequence"/>
</dbReference>
<dbReference type="AlphaFoldDB" id="A0A1W0WKT8"/>
<evidence type="ECO:0000259" key="10">
    <source>
        <dbReference type="PROSITE" id="PS50262"/>
    </source>
</evidence>
<organism evidence="11 12">
    <name type="scientific">Hypsibius exemplaris</name>
    <name type="common">Freshwater tardigrade</name>
    <dbReference type="NCBI Taxonomy" id="2072580"/>
    <lineage>
        <taxon>Eukaryota</taxon>
        <taxon>Metazoa</taxon>
        <taxon>Ecdysozoa</taxon>
        <taxon>Tardigrada</taxon>
        <taxon>Eutardigrada</taxon>
        <taxon>Parachela</taxon>
        <taxon>Hypsibioidea</taxon>
        <taxon>Hypsibiidae</taxon>
        <taxon>Hypsibius</taxon>
    </lineage>
</organism>
<keyword evidence="3 9" id="KW-0812">Transmembrane</keyword>
<feature type="transmembrane region" description="Helical" evidence="9">
    <location>
        <begin position="77"/>
        <end position="98"/>
    </location>
</feature>
<feature type="transmembrane region" description="Helical" evidence="9">
    <location>
        <begin position="294"/>
        <end position="313"/>
    </location>
</feature>
<keyword evidence="2" id="KW-1003">Cell membrane</keyword>
<feature type="transmembrane region" description="Helical" evidence="9">
    <location>
        <begin position="325"/>
        <end position="347"/>
    </location>
</feature>
<dbReference type="GO" id="GO:0005886">
    <property type="term" value="C:plasma membrane"/>
    <property type="evidence" value="ECO:0007669"/>
    <property type="project" value="UniProtKB-SubCell"/>
</dbReference>
<keyword evidence="8" id="KW-0807">Transducer</keyword>
<name>A0A1W0WKT8_HYPEX</name>
<evidence type="ECO:0000256" key="7">
    <source>
        <dbReference type="ARBA" id="ARBA00023170"/>
    </source>
</evidence>
<evidence type="ECO:0000256" key="5">
    <source>
        <dbReference type="ARBA" id="ARBA00023040"/>
    </source>
</evidence>
<evidence type="ECO:0000256" key="9">
    <source>
        <dbReference type="SAM" id="Phobius"/>
    </source>
</evidence>
<dbReference type="GO" id="GO:0004993">
    <property type="term" value="F:G protein-coupled serotonin receptor activity"/>
    <property type="evidence" value="ECO:0007669"/>
    <property type="project" value="TreeGrafter"/>
</dbReference>
<evidence type="ECO:0000313" key="11">
    <source>
        <dbReference type="EMBL" id="OQV15789.1"/>
    </source>
</evidence>
<sequence length="361" mass="40905">MEVLHYRFNDSFRHLLLTNYRANSSNNSSSTRAGGKIIIDVVASFTIFSIIATLILNALVIAVYIKRPTLRTPFSIYIVNLAVSEIVLAGTSMPGNLIREMHGAWPFNAISCTLLLYISQTLTSGIRYGHVLITANRLWAVTFPIGYKQRHTKRFARCLVVTMWMVVHALNLPVIINGRLQWSRSLFDPDSRCVFDNRAQFNSVLAVQLLAFTLPELFIIVAYGYVAVTLKKRWRPNLLSNKVAIGQSTVHCVSSQVDDAAASERRVQFRQSGPQTSTEKPGGNSWQSRSYNRLLAYLTIAVMVCWTPNHVYYLMMHLTGFSHQLFFAVQYFMLYANSWLNPVLIYMADTQIRVAVNGLFC</sequence>
<feature type="transmembrane region" description="Helical" evidence="9">
    <location>
        <begin position="205"/>
        <end position="228"/>
    </location>
</feature>
<dbReference type="GO" id="GO:0045202">
    <property type="term" value="C:synapse"/>
    <property type="evidence" value="ECO:0007669"/>
    <property type="project" value="GOC"/>
</dbReference>
<dbReference type="GO" id="GO:0007187">
    <property type="term" value="P:G protein-coupled receptor signaling pathway, coupled to cyclic nucleotide second messenger"/>
    <property type="evidence" value="ECO:0007669"/>
    <property type="project" value="TreeGrafter"/>
</dbReference>
<dbReference type="CDD" id="cd00637">
    <property type="entry name" value="7tm_classA_rhodopsin-like"/>
    <property type="match status" value="1"/>
</dbReference>
<keyword evidence="4 9" id="KW-1133">Transmembrane helix</keyword>
<keyword evidence="6 9" id="KW-0472">Membrane</keyword>
<protein>
    <recommendedName>
        <fullName evidence="10">G-protein coupled receptors family 1 profile domain-containing protein</fullName>
    </recommendedName>
</protein>
<feature type="transmembrane region" description="Helical" evidence="9">
    <location>
        <begin position="37"/>
        <end position="65"/>
    </location>
</feature>
<keyword evidence="7" id="KW-0675">Receptor</keyword>
<proteinExistence type="predicted"/>
<evidence type="ECO:0000256" key="2">
    <source>
        <dbReference type="ARBA" id="ARBA00022475"/>
    </source>
</evidence>
<accession>A0A1W0WKT8</accession>
<evidence type="ECO:0000256" key="1">
    <source>
        <dbReference type="ARBA" id="ARBA00004651"/>
    </source>
</evidence>
<feature type="domain" description="G-protein coupled receptors family 1 profile" evidence="10">
    <location>
        <begin position="56"/>
        <end position="345"/>
    </location>
</feature>
<dbReference type="Pfam" id="PF00001">
    <property type="entry name" value="7tm_1"/>
    <property type="match status" value="1"/>
</dbReference>
<dbReference type="PROSITE" id="PS50262">
    <property type="entry name" value="G_PROTEIN_RECEP_F1_2"/>
    <property type="match status" value="1"/>
</dbReference>
<dbReference type="GO" id="GO:0030594">
    <property type="term" value="F:neurotransmitter receptor activity"/>
    <property type="evidence" value="ECO:0007669"/>
    <property type="project" value="TreeGrafter"/>
</dbReference>
<evidence type="ECO:0000313" key="12">
    <source>
        <dbReference type="Proteomes" id="UP000192578"/>
    </source>
</evidence>
<evidence type="ECO:0000256" key="8">
    <source>
        <dbReference type="ARBA" id="ARBA00023224"/>
    </source>
</evidence>
<dbReference type="InterPro" id="IPR017452">
    <property type="entry name" value="GPCR_Rhodpsn_7TM"/>
</dbReference>
<evidence type="ECO:0000256" key="4">
    <source>
        <dbReference type="ARBA" id="ARBA00022989"/>
    </source>
</evidence>
<dbReference type="InterPro" id="IPR000276">
    <property type="entry name" value="GPCR_Rhodpsn"/>
</dbReference>
<dbReference type="GO" id="GO:0007268">
    <property type="term" value="P:chemical synaptic transmission"/>
    <property type="evidence" value="ECO:0007669"/>
    <property type="project" value="TreeGrafter"/>
</dbReference>
<comment type="subcellular location">
    <subcellularLocation>
        <location evidence="1">Cell membrane</location>
        <topology evidence="1">Multi-pass membrane protein</topology>
    </subcellularLocation>
</comment>
<keyword evidence="12" id="KW-1185">Reference proteome</keyword>
<dbReference type="EMBL" id="MTYJ01000082">
    <property type="protein sequence ID" value="OQV15789.1"/>
    <property type="molecule type" value="Genomic_DNA"/>
</dbReference>
<dbReference type="GO" id="GO:0030425">
    <property type="term" value="C:dendrite"/>
    <property type="evidence" value="ECO:0007669"/>
    <property type="project" value="TreeGrafter"/>
</dbReference>